<dbReference type="AlphaFoldDB" id="A0A7W6MLF7"/>
<keyword evidence="4" id="KW-1185">Reference proteome</keyword>
<evidence type="ECO:0000256" key="1">
    <source>
        <dbReference type="SAM" id="SignalP"/>
    </source>
</evidence>
<organism evidence="3 4">
    <name type="scientific">Aureimonas pseudogalii</name>
    <dbReference type="NCBI Taxonomy" id="1744844"/>
    <lineage>
        <taxon>Bacteria</taxon>
        <taxon>Pseudomonadati</taxon>
        <taxon>Pseudomonadota</taxon>
        <taxon>Alphaproteobacteria</taxon>
        <taxon>Hyphomicrobiales</taxon>
        <taxon>Aurantimonadaceae</taxon>
        <taxon>Aureimonas</taxon>
    </lineage>
</organism>
<name>A0A7W6MLF7_9HYPH</name>
<evidence type="ECO:0000313" key="3">
    <source>
        <dbReference type="EMBL" id="MBB3999733.1"/>
    </source>
</evidence>
<reference evidence="3 4" key="1">
    <citation type="submission" date="2020-08" db="EMBL/GenBank/DDBJ databases">
        <title>Genomic Encyclopedia of Type Strains, Phase IV (KMG-IV): sequencing the most valuable type-strain genomes for metagenomic binning, comparative biology and taxonomic classification.</title>
        <authorList>
            <person name="Goeker M."/>
        </authorList>
    </citation>
    <scope>NUCLEOTIDE SEQUENCE [LARGE SCALE GENOMIC DNA]</scope>
    <source>
        <strain evidence="3 4">DSM 102238</strain>
    </source>
</reference>
<gene>
    <name evidence="3" type="ORF">GGR04_003603</name>
</gene>
<proteinExistence type="predicted"/>
<evidence type="ECO:0000313" key="4">
    <source>
        <dbReference type="Proteomes" id="UP000542776"/>
    </source>
</evidence>
<feature type="chain" id="PRO_5030551719" evidence="1">
    <location>
        <begin position="23"/>
        <end position="169"/>
    </location>
</feature>
<evidence type="ECO:0000259" key="2">
    <source>
        <dbReference type="Pfam" id="PF07007"/>
    </source>
</evidence>
<keyword evidence="1" id="KW-0732">Signal</keyword>
<dbReference type="Proteomes" id="UP000542776">
    <property type="component" value="Unassembled WGS sequence"/>
</dbReference>
<dbReference type="Gene3D" id="1.20.1270.180">
    <property type="match status" value="1"/>
</dbReference>
<feature type="signal peptide" evidence="1">
    <location>
        <begin position="1"/>
        <end position="22"/>
    </location>
</feature>
<accession>A0A7W6MLF7</accession>
<dbReference type="EMBL" id="JACIEK010000011">
    <property type="protein sequence ID" value="MBB3999733.1"/>
    <property type="molecule type" value="Genomic_DNA"/>
</dbReference>
<comment type="caution">
    <text evidence="3">The sequence shown here is derived from an EMBL/GenBank/DDBJ whole genome shotgun (WGS) entry which is preliminary data.</text>
</comment>
<protein>
    <submittedName>
        <fullName evidence="3">Uncharacterized protein YecT (DUF1311 family)</fullName>
    </submittedName>
</protein>
<dbReference type="InterPro" id="IPR009739">
    <property type="entry name" value="LprI-like_N"/>
</dbReference>
<sequence>MRSSFALLALLAGALLPAPARALDPAPAQAADLAEIEACLAGAKDRPETCIAVISNRCQSATPDGATTPGIVDCTTRETAAWDRLLNTRYAAALAGARQADDDLADGASPGAADSLKVAQRAWIAFRDAECDRLYQLWRGGTIRSPVAASCHLEETARRAISLRQDPEG</sequence>
<dbReference type="Pfam" id="PF07007">
    <property type="entry name" value="LprI"/>
    <property type="match status" value="1"/>
</dbReference>
<dbReference type="RefSeq" id="WP_183201245.1">
    <property type="nucleotide sequence ID" value="NZ_JACIEK010000011.1"/>
</dbReference>
<feature type="domain" description="Lysozyme inhibitor LprI-like N-terminal" evidence="2">
    <location>
        <begin position="58"/>
        <end position="162"/>
    </location>
</feature>